<protein>
    <recommendedName>
        <fullName evidence="11">MICOS complex subunit MIC60</fullName>
    </recommendedName>
    <alternativeName>
        <fullName evidence="11">Mitofilin</fullName>
    </alternativeName>
</protein>
<evidence type="ECO:0000313" key="14">
    <source>
        <dbReference type="Proteomes" id="UP000479000"/>
    </source>
</evidence>
<evidence type="ECO:0000256" key="10">
    <source>
        <dbReference type="ARBA" id="ARBA00023136"/>
    </source>
</evidence>
<dbReference type="PROSITE" id="PS50850">
    <property type="entry name" value="MFS"/>
    <property type="match status" value="1"/>
</dbReference>
<keyword evidence="5" id="KW-0762">Sugar transport</keyword>
<comment type="function">
    <text evidence="11">Component of the MICOS complex, a large protein complex of the mitochondrial inner membrane that plays crucial roles in the maintenance of crista junctions, inner membrane architecture, and formation of contact sites to the outer membrane.</text>
</comment>
<sequence>MDHIQRSVNRSHQTSDWMFKARLKWSSLIASKTLKAYGQSCEDKTHCCEPMVQAQDDELVQVVLAAIPKLAIERGIFGEPALKERFTNTARVARRVALLPEGGSSLPVMLISYLQSLLIISPTVPIPAHELNNEPVNAASLNTFEILQRSKFWVDRGDWYQVLRYMNLLKGASRVVAQDFIDELTEMTAYLNSELGGRLKALLGLFAVVRGLGGYIVRRSATDWDRSSTKMLDSLISFGRYGQYVSAVTAPVGVVTGRRALVSCSLKMLTTQPTAVLGMGWLSEKFVPEQSVLFAELGTVYESVVVRRSSIVFISGLMCCWPAAVLPKITDGSAGFRLEPFEQSWMVAMLYVGSVLSPVPGSYVMDKVGRKGVLLMTSFMSVFVWIILLFAKTAAPIYFARFLCGVYCGVEYTTVANFVAESVEPKIRGRVGTLMSIMFSSGAVFVSLVSFLSYTAFTLVCLFCTLIVLTCFLFVPETPYFYLMHSRRKDAERSVTWLRGSCSPTDLDYVEDAIKEQLSNPGSYLDIFRNKASLKAFVMVEIMKFISACSSSVFLMTYAPILIPDNSLLTSQQSYILLSICWLVTGMCTSAVMDSFERRTLMLVSCFGALAGISAAAVWYYLRDFTSVDVSSTTWLPLVVAFLAGGFEVIGLFNIPNIYKGEIFAINIKSKACALSCVTACFFEGVNTYLYYPINENIGEYFNFVKSAITTVIGIIFTLFFMIETRGKSLEAIQDILNNRQVIKEKTDTATLEIEIKLNFKIKVNFEIKVNFKIKLNFEFK</sequence>
<dbReference type="OrthoDB" id="6133115at2759"/>
<feature type="domain" description="Major facilitator superfamily (MFS) profile" evidence="12">
    <location>
        <begin position="291"/>
        <end position="726"/>
    </location>
</feature>
<dbReference type="InterPro" id="IPR005828">
    <property type="entry name" value="MFS_sugar_transport-like"/>
</dbReference>
<reference evidence="13 14" key="1">
    <citation type="submission" date="2020-02" db="EMBL/GenBank/DDBJ databases">
        <authorList>
            <person name="Ferguson B K."/>
        </authorList>
    </citation>
    <scope>NUCLEOTIDE SEQUENCE [LARGE SCALE GENOMIC DNA]</scope>
</reference>
<feature type="transmembrane region" description="Helical" evidence="11">
    <location>
        <begin position="431"/>
        <end position="451"/>
    </location>
</feature>
<keyword evidence="9 11" id="KW-0496">Mitochondrion</keyword>
<dbReference type="EMBL" id="CADCXU010030633">
    <property type="protein sequence ID" value="CAB0016939.1"/>
    <property type="molecule type" value="Genomic_DNA"/>
</dbReference>
<dbReference type="FunFam" id="1.20.1250.20:FF:000218">
    <property type="entry name" value="facilitated trehalose transporter Tret1"/>
    <property type="match status" value="1"/>
</dbReference>
<keyword evidence="3" id="KW-0813">Transport</keyword>
<evidence type="ECO:0000256" key="7">
    <source>
        <dbReference type="ARBA" id="ARBA00022792"/>
    </source>
</evidence>
<comment type="similarity">
    <text evidence="2 11">Belongs to the MICOS complex subunit Mic60 family.</text>
</comment>
<evidence type="ECO:0000256" key="6">
    <source>
        <dbReference type="ARBA" id="ARBA00022692"/>
    </source>
</evidence>
<dbReference type="PANTHER" id="PTHR48021:SF46">
    <property type="entry name" value="MAJOR FACILITATOR SUPERFAMILY (MFS) PROFILE DOMAIN-CONTAINING PROTEIN"/>
    <property type="match status" value="1"/>
</dbReference>
<feature type="transmembrane region" description="Helical" evidence="11">
    <location>
        <begin position="305"/>
        <end position="324"/>
    </location>
</feature>
<dbReference type="Proteomes" id="UP000479000">
    <property type="component" value="Unassembled WGS sequence"/>
</dbReference>
<dbReference type="Gene3D" id="1.20.1250.20">
    <property type="entry name" value="MFS general substrate transporter like domains"/>
    <property type="match status" value="1"/>
</dbReference>
<feature type="transmembrane region" description="Helical" evidence="11">
    <location>
        <begin position="704"/>
        <end position="723"/>
    </location>
</feature>
<feature type="transmembrane region" description="Helical" evidence="11">
    <location>
        <begin position="673"/>
        <end position="692"/>
    </location>
</feature>
<feature type="non-terminal residue" evidence="13">
    <location>
        <position position="781"/>
    </location>
</feature>
<evidence type="ECO:0000256" key="1">
    <source>
        <dbReference type="ARBA" id="ARBA00004651"/>
    </source>
</evidence>
<evidence type="ECO:0000256" key="3">
    <source>
        <dbReference type="ARBA" id="ARBA00022448"/>
    </source>
</evidence>
<keyword evidence="8 11" id="KW-1133">Transmembrane helix</keyword>
<evidence type="ECO:0000256" key="8">
    <source>
        <dbReference type="ARBA" id="ARBA00022989"/>
    </source>
</evidence>
<dbReference type="InterPro" id="IPR020846">
    <property type="entry name" value="MFS_dom"/>
</dbReference>
<dbReference type="Pfam" id="PF09731">
    <property type="entry name" value="Mitofilin"/>
    <property type="match status" value="1"/>
</dbReference>
<accession>A0A6H5HJS2</accession>
<feature type="transmembrane region" description="Helical" evidence="11">
    <location>
        <begin position="575"/>
        <end position="593"/>
    </location>
</feature>
<dbReference type="InterPro" id="IPR036259">
    <property type="entry name" value="MFS_trans_sf"/>
</dbReference>
<keyword evidence="4" id="KW-1003">Cell membrane</keyword>
<dbReference type="InterPro" id="IPR050549">
    <property type="entry name" value="MFS_Trehalose_Transporter"/>
</dbReference>
<dbReference type="Pfam" id="PF00083">
    <property type="entry name" value="Sugar_tr"/>
    <property type="match status" value="1"/>
</dbReference>
<dbReference type="InterPro" id="IPR005829">
    <property type="entry name" value="Sugar_transporter_CS"/>
</dbReference>
<feature type="transmembrane region" description="Helical" evidence="11">
    <location>
        <begin position="457"/>
        <end position="483"/>
    </location>
</feature>
<evidence type="ECO:0000256" key="11">
    <source>
        <dbReference type="RuleBase" id="RU363000"/>
    </source>
</evidence>
<dbReference type="AlphaFoldDB" id="A0A6H5HJS2"/>
<comment type="caution">
    <text evidence="11">Lacks conserved residue(s) required for the propagation of feature annotation.</text>
</comment>
<feature type="transmembrane region" description="Helical" evidence="11">
    <location>
        <begin position="545"/>
        <end position="563"/>
    </location>
</feature>
<dbReference type="SUPFAM" id="SSF103473">
    <property type="entry name" value="MFS general substrate transporter"/>
    <property type="match status" value="1"/>
</dbReference>
<dbReference type="GO" id="GO:0022857">
    <property type="term" value="F:transmembrane transporter activity"/>
    <property type="evidence" value="ECO:0007669"/>
    <property type="project" value="InterPro"/>
</dbReference>
<name>A0A6H5HJS2_9HEMI</name>
<dbReference type="GO" id="GO:0005886">
    <property type="term" value="C:plasma membrane"/>
    <property type="evidence" value="ECO:0007669"/>
    <property type="project" value="UniProtKB-SubCell"/>
</dbReference>
<feature type="transmembrane region" description="Helical" evidence="11">
    <location>
        <begin position="372"/>
        <end position="391"/>
    </location>
</feature>
<organism evidence="13 14">
    <name type="scientific">Nesidiocoris tenuis</name>
    <dbReference type="NCBI Taxonomy" id="355587"/>
    <lineage>
        <taxon>Eukaryota</taxon>
        <taxon>Metazoa</taxon>
        <taxon>Ecdysozoa</taxon>
        <taxon>Arthropoda</taxon>
        <taxon>Hexapoda</taxon>
        <taxon>Insecta</taxon>
        <taxon>Pterygota</taxon>
        <taxon>Neoptera</taxon>
        <taxon>Paraneoptera</taxon>
        <taxon>Hemiptera</taxon>
        <taxon>Heteroptera</taxon>
        <taxon>Panheteroptera</taxon>
        <taxon>Cimicomorpha</taxon>
        <taxon>Miridae</taxon>
        <taxon>Dicyphina</taxon>
        <taxon>Nesidiocoris</taxon>
    </lineage>
</organism>
<dbReference type="PROSITE" id="PS00216">
    <property type="entry name" value="SUGAR_TRANSPORT_1"/>
    <property type="match status" value="1"/>
</dbReference>
<evidence type="ECO:0000256" key="2">
    <source>
        <dbReference type="ARBA" id="ARBA00010877"/>
    </source>
</evidence>
<keyword evidence="6 11" id="KW-0812">Transmembrane</keyword>
<comment type="subcellular location">
    <subcellularLocation>
        <location evidence="1">Cell membrane</location>
        <topology evidence="1">Multi-pass membrane protein</topology>
    </subcellularLocation>
    <subcellularLocation>
        <location evidence="11">Mitochondrion inner membrane</location>
        <topology evidence="11">Single-pass membrane protein</topology>
    </subcellularLocation>
</comment>
<evidence type="ECO:0000259" key="12">
    <source>
        <dbReference type="PROSITE" id="PS50850"/>
    </source>
</evidence>
<evidence type="ECO:0000256" key="4">
    <source>
        <dbReference type="ARBA" id="ARBA00022475"/>
    </source>
</evidence>
<feature type="transmembrane region" description="Helical" evidence="11">
    <location>
        <begin position="344"/>
        <end position="365"/>
    </location>
</feature>
<feature type="transmembrane region" description="Helical" evidence="11">
    <location>
        <begin position="397"/>
        <end position="419"/>
    </location>
</feature>
<keyword evidence="7 11" id="KW-0999">Mitochondrion inner membrane</keyword>
<keyword evidence="10 11" id="KW-0472">Membrane</keyword>
<feature type="transmembrane region" description="Helical" evidence="11">
    <location>
        <begin position="634"/>
        <end position="653"/>
    </location>
</feature>
<feature type="transmembrane region" description="Helical" evidence="11">
    <location>
        <begin position="600"/>
        <end position="622"/>
    </location>
</feature>
<evidence type="ECO:0000313" key="13">
    <source>
        <dbReference type="EMBL" id="CAB0016939.1"/>
    </source>
</evidence>
<keyword evidence="14" id="KW-1185">Reference proteome</keyword>
<comment type="subunit">
    <text evidence="11">Component of the mitochondrial contact site and cristae organizing system (MICOS) complex.</text>
</comment>
<evidence type="ECO:0000256" key="9">
    <source>
        <dbReference type="ARBA" id="ARBA00023128"/>
    </source>
</evidence>
<dbReference type="GO" id="GO:0005743">
    <property type="term" value="C:mitochondrial inner membrane"/>
    <property type="evidence" value="ECO:0007669"/>
    <property type="project" value="UniProtKB-SubCell"/>
</dbReference>
<proteinExistence type="inferred from homology"/>
<dbReference type="InterPro" id="IPR019133">
    <property type="entry name" value="MIC60"/>
</dbReference>
<gene>
    <name evidence="13" type="ORF">NTEN_LOCUS21058</name>
</gene>
<evidence type="ECO:0000256" key="5">
    <source>
        <dbReference type="ARBA" id="ARBA00022597"/>
    </source>
</evidence>
<dbReference type="PANTHER" id="PTHR48021">
    <property type="match status" value="1"/>
</dbReference>
<dbReference type="PROSITE" id="PS00217">
    <property type="entry name" value="SUGAR_TRANSPORT_2"/>
    <property type="match status" value="1"/>
</dbReference>